<dbReference type="SMART" id="SM00028">
    <property type="entry name" value="TPR"/>
    <property type="match status" value="5"/>
</dbReference>
<dbReference type="Pfam" id="PF13424">
    <property type="entry name" value="TPR_12"/>
    <property type="match status" value="1"/>
</dbReference>
<dbReference type="OrthoDB" id="6231665at2"/>
<keyword evidence="1" id="KW-0812">Transmembrane</keyword>
<keyword evidence="2" id="KW-0732">Signal</keyword>
<proteinExistence type="predicted"/>
<feature type="chain" id="PRO_5015615060" description="Signal transduction histidine kinase dimerisation/phosphoacceptor domain-containing protein" evidence="2">
    <location>
        <begin position="19"/>
        <end position="484"/>
    </location>
</feature>
<sequence>MKKIVLIIFLLSPRFSFAQPASVAAKVKELSDKLTIASHDTDKVKILILLAYASHTSNAEAGVKYGLDALELATDASYPMGIARSNMALGTNYDAKSDYPAALLSFYTALKVYEQMGFKKGICLANMGIGNIFNEQMDYDRSLEHNFKALKISEELHDKPNTSSICGNIANNYLFKGDNDKALQYYFKGLPYVLELGDKTTIGVYYLNIGNLYSKKTDYSKALAYYARSRSYLDTIDGKSVYSRNLANTADCYIAIANDSVHATAPDSLIPGQRTAILNMAIHYARQAIAFATQVNDVEGVRDGLANLANAQEYIGDYKAALENHKRAAMLKDSIFSQENSLQIAKLANKRDLEMKDKDIKIEHLKSTIFISGMAILVVVVVVVVLKFRSQVKSNKELAYEKEKHLEHIHEQGETLRDIAYIQSHYVRGPVTTILGLSQLFNMDNPEDPHNKELMSGIASVAIKLDETVTNVISKENSIKKRRK</sequence>
<organism evidence="3 4">
    <name type="scientific">Flavipsychrobacter stenotrophus</name>
    <dbReference type="NCBI Taxonomy" id="2077091"/>
    <lineage>
        <taxon>Bacteria</taxon>
        <taxon>Pseudomonadati</taxon>
        <taxon>Bacteroidota</taxon>
        <taxon>Chitinophagia</taxon>
        <taxon>Chitinophagales</taxon>
        <taxon>Chitinophagaceae</taxon>
        <taxon>Flavipsychrobacter</taxon>
    </lineage>
</organism>
<evidence type="ECO:0000313" key="4">
    <source>
        <dbReference type="Proteomes" id="UP000239872"/>
    </source>
</evidence>
<accession>A0A2S7SQV6</accession>
<dbReference type="PANTHER" id="PTHR10098">
    <property type="entry name" value="RAPSYN-RELATED"/>
    <property type="match status" value="1"/>
</dbReference>
<dbReference type="SUPFAM" id="SSF48452">
    <property type="entry name" value="TPR-like"/>
    <property type="match status" value="2"/>
</dbReference>
<evidence type="ECO:0000313" key="3">
    <source>
        <dbReference type="EMBL" id="PQJ08995.1"/>
    </source>
</evidence>
<dbReference type="EMBL" id="PPSL01000009">
    <property type="protein sequence ID" value="PQJ08995.1"/>
    <property type="molecule type" value="Genomic_DNA"/>
</dbReference>
<name>A0A2S7SQV6_9BACT</name>
<dbReference type="RefSeq" id="WP_105041285.1">
    <property type="nucleotide sequence ID" value="NZ_PPSL01000009.1"/>
</dbReference>
<gene>
    <name evidence="3" type="ORF">CJD36_021560</name>
</gene>
<evidence type="ECO:0008006" key="5">
    <source>
        <dbReference type="Google" id="ProtNLM"/>
    </source>
</evidence>
<protein>
    <recommendedName>
        <fullName evidence="5">Signal transduction histidine kinase dimerisation/phosphoacceptor domain-containing protein</fullName>
    </recommendedName>
</protein>
<feature type="transmembrane region" description="Helical" evidence="1">
    <location>
        <begin position="369"/>
        <end position="388"/>
    </location>
</feature>
<dbReference type="InterPro" id="IPR011990">
    <property type="entry name" value="TPR-like_helical_dom_sf"/>
</dbReference>
<dbReference type="Pfam" id="PF13176">
    <property type="entry name" value="TPR_7"/>
    <property type="match status" value="1"/>
</dbReference>
<dbReference type="Gene3D" id="1.25.40.10">
    <property type="entry name" value="Tetratricopeptide repeat domain"/>
    <property type="match status" value="2"/>
</dbReference>
<keyword evidence="1" id="KW-0472">Membrane</keyword>
<feature type="signal peptide" evidence="2">
    <location>
        <begin position="1"/>
        <end position="18"/>
    </location>
</feature>
<dbReference type="InterPro" id="IPR019734">
    <property type="entry name" value="TPR_rpt"/>
</dbReference>
<reference evidence="3 4" key="1">
    <citation type="submission" date="2018-01" db="EMBL/GenBank/DDBJ databases">
        <title>A novel member of the phylum Bacteroidetes isolated from glacier ice.</title>
        <authorList>
            <person name="Liu Q."/>
            <person name="Xin Y.-H."/>
        </authorList>
    </citation>
    <scope>NUCLEOTIDE SEQUENCE [LARGE SCALE GENOMIC DNA]</scope>
    <source>
        <strain evidence="3 4">RB1R16</strain>
    </source>
</reference>
<evidence type="ECO:0000256" key="1">
    <source>
        <dbReference type="SAM" id="Phobius"/>
    </source>
</evidence>
<dbReference type="Proteomes" id="UP000239872">
    <property type="component" value="Unassembled WGS sequence"/>
</dbReference>
<evidence type="ECO:0000256" key="2">
    <source>
        <dbReference type="SAM" id="SignalP"/>
    </source>
</evidence>
<keyword evidence="1" id="KW-1133">Transmembrane helix</keyword>
<comment type="caution">
    <text evidence="3">The sequence shown here is derived from an EMBL/GenBank/DDBJ whole genome shotgun (WGS) entry which is preliminary data.</text>
</comment>
<dbReference type="AlphaFoldDB" id="A0A2S7SQV6"/>
<keyword evidence="4" id="KW-1185">Reference proteome</keyword>